<protein>
    <submittedName>
        <fullName evidence="1">Uncharacterized protein</fullName>
    </submittedName>
</protein>
<comment type="caution">
    <text evidence="1">The sequence shown here is derived from an EMBL/GenBank/DDBJ whole genome shotgun (WGS) entry which is preliminary data.</text>
</comment>
<dbReference type="Proteomes" id="UP000708208">
    <property type="component" value="Unassembled WGS sequence"/>
</dbReference>
<organism evidence="1 2">
    <name type="scientific">Allacma fusca</name>
    <dbReference type="NCBI Taxonomy" id="39272"/>
    <lineage>
        <taxon>Eukaryota</taxon>
        <taxon>Metazoa</taxon>
        <taxon>Ecdysozoa</taxon>
        <taxon>Arthropoda</taxon>
        <taxon>Hexapoda</taxon>
        <taxon>Collembola</taxon>
        <taxon>Symphypleona</taxon>
        <taxon>Sminthuridae</taxon>
        <taxon>Allacma</taxon>
    </lineage>
</organism>
<proteinExistence type="predicted"/>
<reference evidence="1" key="1">
    <citation type="submission" date="2021-06" db="EMBL/GenBank/DDBJ databases">
        <authorList>
            <person name="Hodson N. C."/>
            <person name="Mongue J. A."/>
            <person name="Jaron S. K."/>
        </authorList>
    </citation>
    <scope>NUCLEOTIDE SEQUENCE</scope>
</reference>
<gene>
    <name evidence="1" type="ORF">AFUS01_LOCUS31087</name>
</gene>
<sequence length="100" mass="11298">MKKGKSFEHICVSGAMADFPSMKALKKYVINIGQLWEEIPKPVYLGSCADTKTTYFGETFARVGAHLRGLIIPIISDRIVSVSCFLNPLYDHSKMFRIRN</sequence>
<name>A0A8J2KML2_9HEXA</name>
<keyword evidence="2" id="KW-1185">Reference proteome</keyword>
<accession>A0A8J2KML2</accession>
<dbReference type="AlphaFoldDB" id="A0A8J2KML2"/>
<evidence type="ECO:0000313" key="2">
    <source>
        <dbReference type="Proteomes" id="UP000708208"/>
    </source>
</evidence>
<dbReference type="EMBL" id="CAJVCH010487562">
    <property type="protein sequence ID" value="CAG7820711.1"/>
    <property type="molecule type" value="Genomic_DNA"/>
</dbReference>
<evidence type="ECO:0000313" key="1">
    <source>
        <dbReference type="EMBL" id="CAG7820711.1"/>
    </source>
</evidence>